<organism evidence="1 2">
    <name type="scientific">Megasphaera hexanoica</name>
    <dbReference type="NCBI Taxonomy" id="1675036"/>
    <lineage>
        <taxon>Bacteria</taxon>
        <taxon>Bacillati</taxon>
        <taxon>Bacillota</taxon>
        <taxon>Negativicutes</taxon>
        <taxon>Veillonellales</taxon>
        <taxon>Veillonellaceae</taxon>
        <taxon>Megasphaera</taxon>
    </lineage>
</organism>
<protein>
    <submittedName>
        <fullName evidence="1">Uncharacterized protein</fullName>
    </submittedName>
</protein>
<name>A0A848C2R5_9FIRM</name>
<accession>A0A848C2R5</accession>
<comment type="caution">
    <text evidence="1">The sequence shown here is derived from an EMBL/GenBank/DDBJ whole genome shotgun (WGS) entry which is preliminary data.</text>
</comment>
<evidence type="ECO:0000313" key="1">
    <source>
        <dbReference type="EMBL" id="NME29477.1"/>
    </source>
</evidence>
<sequence length="78" mass="8830">MVTSKTKPVQESANTKVYFIPEENTAFYFVAPNGDIVMKRFEKTAENLGLVYMGNAFKEPEDAVSNKEAVLQKYGEFQ</sequence>
<dbReference type="Proteomes" id="UP000591071">
    <property type="component" value="Unassembled WGS sequence"/>
</dbReference>
<reference evidence="1 2" key="1">
    <citation type="submission" date="2020-04" db="EMBL/GenBank/DDBJ databases">
        <authorList>
            <person name="Hitch T.C.A."/>
            <person name="Wylensek D."/>
            <person name="Clavel T."/>
        </authorList>
    </citation>
    <scope>NUCLEOTIDE SEQUENCE [LARGE SCALE GENOMIC DNA]</scope>
    <source>
        <strain evidence="1 2">Oil-RF-744-FAT-WT-6-1</strain>
    </source>
</reference>
<dbReference type="AlphaFoldDB" id="A0A848C2R5"/>
<evidence type="ECO:0000313" key="2">
    <source>
        <dbReference type="Proteomes" id="UP000591071"/>
    </source>
</evidence>
<proteinExistence type="predicted"/>
<dbReference type="EMBL" id="JABAFG010000040">
    <property type="protein sequence ID" value="NME29477.1"/>
    <property type="molecule type" value="Genomic_DNA"/>
</dbReference>
<dbReference type="RefSeq" id="WP_170088134.1">
    <property type="nucleotide sequence ID" value="NZ_JABAFG010000040.1"/>
</dbReference>
<gene>
    <name evidence="1" type="ORF">HF872_12790</name>
</gene>